<dbReference type="GO" id="GO:0004252">
    <property type="term" value="F:serine-type endopeptidase activity"/>
    <property type="evidence" value="ECO:0007669"/>
    <property type="project" value="UniProtKB-UniRule"/>
</dbReference>
<dbReference type="InterPro" id="IPR022398">
    <property type="entry name" value="Peptidase_S8_His-AS"/>
</dbReference>
<evidence type="ECO:0000313" key="12">
    <source>
        <dbReference type="EMBL" id="AIC94147.1"/>
    </source>
</evidence>
<protein>
    <submittedName>
        <fullName evidence="12">Thermophilic serine proteinase</fullName>
    </submittedName>
</protein>
<dbReference type="GO" id="GO:0005576">
    <property type="term" value="C:extracellular region"/>
    <property type="evidence" value="ECO:0007669"/>
    <property type="project" value="UniProtKB-SubCell"/>
</dbReference>
<dbReference type="InterPro" id="IPR036852">
    <property type="entry name" value="Peptidase_S8/S53_dom_sf"/>
</dbReference>
<accession>A0A060LVA2</accession>
<dbReference type="PROSITE" id="PS00136">
    <property type="entry name" value="SUBTILASE_ASP"/>
    <property type="match status" value="1"/>
</dbReference>
<keyword evidence="4" id="KW-0964">Secreted</keyword>
<dbReference type="InterPro" id="IPR034084">
    <property type="entry name" value="Thermitase-like_dom"/>
</dbReference>
<keyword evidence="8" id="KW-0106">Calcium</keyword>
<dbReference type="OrthoDB" id="9798386at2"/>
<dbReference type="EMBL" id="CP003923">
    <property type="protein sequence ID" value="AIC94147.1"/>
    <property type="molecule type" value="Genomic_DNA"/>
</dbReference>
<dbReference type="PANTHER" id="PTHR43806:SF11">
    <property type="entry name" value="CEREVISIN-RELATED"/>
    <property type="match status" value="1"/>
</dbReference>
<evidence type="ECO:0000256" key="5">
    <source>
        <dbReference type="ARBA" id="ARBA00022670"/>
    </source>
</evidence>
<organism evidence="12 13">
    <name type="scientific">Shouchella lehensis G1</name>
    <dbReference type="NCBI Taxonomy" id="1246626"/>
    <lineage>
        <taxon>Bacteria</taxon>
        <taxon>Bacillati</taxon>
        <taxon>Bacillota</taxon>
        <taxon>Bacilli</taxon>
        <taxon>Bacillales</taxon>
        <taxon>Bacillaceae</taxon>
        <taxon>Shouchella</taxon>
    </lineage>
</organism>
<evidence type="ECO:0000256" key="8">
    <source>
        <dbReference type="ARBA" id="ARBA00022837"/>
    </source>
</evidence>
<proteinExistence type="inferred from homology"/>
<dbReference type="KEGG" id="ble:BleG1_1569"/>
<evidence type="ECO:0000313" key="13">
    <source>
        <dbReference type="Proteomes" id="UP000027142"/>
    </source>
</evidence>
<name>A0A060LVA2_9BACI</name>
<evidence type="ECO:0000256" key="1">
    <source>
        <dbReference type="ARBA" id="ARBA00001913"/>
    </source>
</evidence>
<evidence type="ECO:0000256" key="2">
    <source>
        <dbReference type="ARBA" id="ARBA00004613"/>
    </source>
</evidence>
<dbReference type="PATRIC" id="fig|1246626.3.peg.1556"/>
<evidence type="ECO:0000256" key="10">
    <source>
        <dbReference type="RuleBase" id="RU003355"/>
    </source>
</evidence>
<dbReference type="HOGENOM" id="CLU_028018_0_0_9"/>
<keyword evidence="6 9" id="KW-0378">Hydrolase</keyword>
<dbReference type="eggNOG" id="COG1404">
    <property type="taxonomic scope" value="Bacteria"/>
</dbReference>
<dbReference type="STRING" id="1246626.BleG1_1569"/>
<feature type="active site" description="Charge relay system" evidence="9">
    <location>
        <position position="375"/>
    </location>
</feature>
<feature type="active site" description="Charge relay system" evidence="9">
    <location>
        <position position="529"/>
    </location>
</feature>
<dbReference type="SUPFAM" id="SSF52743">
    <property type="entry name" value="Subtilisin-like"/>
    <property type="match status" value="1"/>
</dbReference>
<feature type="domain" description="Peptidase S8/S53" evidence="11">
    <location>
        <begin position="333"/>
        <end position="577"/>
    </location>
</feature>
<dbReference type="InterPro" id="IPR050131">
    <property type="entry name" value="Peptidase_S8_subtilisin-like"/>
</dbReference>
<dbReference type="Pfam" id="PF00082">
    <property type="entry name" value="Peptidase_S8"/>
    <property type="match status" value="1"/>
</dbReference>
<sequence>MLRRSEKWAIALVSALIISMLIIKPAPNMHRASIHQQSTDRLNASVSQEAIDHLQAEDLALTTNMMFHSFTTSLEEWTTREQLDRKLEEEVEQHPFIEGIALVDGTSQVIEKAGSPLHLDELPVFTTTYNAIQYSLPYQKEDQSYIMVKKALTSGNTVISEINLAFIQSFLSKHAMIADSEGTLFMSGENAQVDFNQQTSLPDGQQATTVPGLNWNIYVNSHTKSQDNPIVAEEVIVKLAPHTNVEQWASKNDHTVLKENHPYVVLQSTIEEDAYIQKLRNDEAVIFAEHNFSFVNKAVIQETKVEPNDEFFKPYQWNLEQIDIEEGWNYANGSDTTIAIIDSGVDPEHPDLQGKLVEGYNAIDDTSNAIDDNGHGTHVAGIAAALTNNVEGIAGVSWQSKIMPIKVLNTDGEGSSFSVARGIYWAVDHGADVINMSLGDYYHSDVLYDAIEYAYDQGVTLISASGNENTDDQMYPAAYPQVITVASVNQDKNRSFFSNYGDYVDVSAPGEHIPSTYLENQYILLSGTSMAAPHVAGLAALVHSTNPSLTNEEIGNLILGHANQLGDGDFNVYYGYGEIDVNDTLTSID</sequence>
<gene>
    <name evidence="12" type="ORF">BleG1_1569</name>
</gene>
<dbReference type="AlphaFoldDB" id="A0A060LVA2"/>
<keyword evidence="13" id="KW-1185">Reference proteome</keyword>
<dbReference type="GO" id="GO:0006508">
    <property type="term" value="P:proteolysis"/>
    <property type="evidence" value="ECO:0007669"/>
    <property type="project" value="UniProtKB-KW"/>
</dbReference>
<dbReference type="PRINTS" id="PR00723">
    <property type="entry name" value="SUBTILISIN"/>
</dbReference>
<dbReference type="CDD" id="cd07484">
    <property type="entry name" value="Peptidases_S8_Thermitase_like"/>
    <property type="match status" value="1"/>
</dbReference>
<dbReference type="PROSITE" id="PS00138">
    <property type="entry name" value="SUBTILASE_SER"/>
    <property type="match status" value="1"/>
</dbReference>
<dbReference type="RefSeq" id="WP_038479125.1">
    <property type="nucleotide sequence ID" value="NZ_CP003923.1"/>
</dbReference>
<keyword evidence="5 9" id="KW-0645">Protease</keyword>
<comment type="similarity">
    <text evidence="3 9 10">Belongs to the peptidase S8 family.</text>
</comment>
<keyword evidence="7 9" id="KW-0720">Serine protease</keyword>
<dbReference type="PROSITE" id="PS51892">
    <property type="entry name" value="SUBTILASE"/>
    <property type="match status" value="1"/>
</dbReference>
<dbReference type="InterPro" id="IPR023827">
    <property type="entry name" value="Peptidase_S8_Asp-AS"/>
</dbReference>
<evidence type="ECO:0000256" key="7">
    <source>
        <dbReference type="ARBA" id="ARBA00022825"/>
    </source>
</evidence>
<dbReference type="InterPro" id="IPR000209">
    <property type="entry name" value="Peptidase_S8/S53_dom"/>
</dbReference>
<reference evidence="12 13" key="1">
    <citation type="journal article" date="2014" name="Gene">
        <title>A comparative genomic analysis of the alkalitolerant soil bacterium Bacillus lehensis G1.</title>
        <authorList>
            <person name="Noor Y.M."/>
            <person name="Samsulrizal N.H."/>
            <person name="Jema'on N.A."/>
            <person name="Low K.O."/>
            <person name="Ramli A.N."/>
            <person name="Alias N.I."/>
            <person name="Damis S.I."/>
            <person name="Fuzi S.F."/>
            <person name="Isa M.N."/>
            <person name="Murad A.M."/>
            <person name="Raih M.F."/>
            <person name="Bakar F.D."/>
            <person name="Najimudin N."/>
            <person name="Mahadi N.M."/>
            <person name="Illias R.M."/>
        </authorList>
    </citation>
    <scope>NUCLEOTIDE SEQUENCE [LARGE SCALE GENOMIC DNA]</scope>
    <source>
        <strain evidence="12 13">G1</strain>
    </source>
</reference>
<dbReference type="Proteomes" id="UP000027142">
    <property type="component" value="Chromosome"/>
</dbReference>
<evidence type="ECO:0000256" key="3">
    <source>
        <dbReference type="ARBA" id="ARBA00011073"/>
    </source>
</evidence>
<evidence type="ECO:0000259" key="11">
    <source>
        <dbReference type="Pfam" id="PF00082"/>
    </source>
</evidence>
<dbReference type="InterPro" id="IPR023828">
    <property type="entry name" value="Peptidase_S8_Ser-AS"/>
</dbReference>
<comment type="cofactor">
    <cofactor evidence="1">
        <name>Ca(2+)</name>
        <dbReference type="ChEBI" id="CHEBI:29108"/>
    </cofactor>
</comment>
<evidence type="ECO:0000256" key="6">
    <source>
        <dbReference type="ARBA" id="ARBA00022801"/>
    </source>
</evidence>
<comment type="subcellular location">
    <subcellularLocation>
        <location evidence="2">Secreted</location>
    </subcellularLocation>
</comment>
<dbReference type="PROSITE" id="PS00137">
    <property type="entry name" value="SUBTILASE_HIS"/>
    <property type="match status" value="1"/>
</dbReference>
<dbReference type="InterPro" id="IPR015500">
    <property type="entry name" value="Peptidase_S8_subtilisin-rel"/>
</dbReference>
<dbReference type="PANTHER" id="PTHR43806">
    <property type="entry name" value="PEPTIDASE S8"/>
    <property type="match status" value="1"/>
</dbReference>
<evidence type="ECO:0000256" key="9">
    <source>
        <dbReference type="PROSITE-ProRule" id="PRU01240"/>
    </source>
</evidence>
<evidence type="ECO:0000256" key="4">
    <source>
        <dbReference type="ARBA" id="ARBA00022525"/>
    </source>
</evidence>
<feature type="active site" description="Charge relay system" evidence="9">
    <location>
        <position position="342"/>
    </location>
</feature>
<dbReference type="Gene3D" id="3.40.50.200">
    <property type="entry name" value="Peptidase S8/S53 domain"/>
    <property type="match status" value="1"/>
</dbReference>